<accession>A0A5J6SRZ3</accession>
<keyword evidence="1" id="KW-1133">Transmembrane helix</keyword>
<dbReference type="OrthoDB" id="4412667at2"/>
<dbReference type="Proteomes" id="UP000325517">
    <property type="component" value="Chromosome"/>
</dbReference>
<dbReference type="EMBL" id="CP031223">
    <property type="protein sequence ID" value="QFG00776.1"/>
    <property type="molecule type" value="Genomic_DNA"/>
</dbReference>
<gene>
    <name evidence="2" type="ORF">PB01_19330</name>
</gene>
<feature type="transmembrane region" description="Helical" evidence="1">
    <location>
        <begin position="78"/>
        <end position="101"/>
    </location>
</feature>
<dbReference type="Pfam" id="PF08592">
    <property type="entry name" value="Anthrone_oxy"/>
    <property type="match status" value="1"/>
</dbReference>
<keyword evidence="1" id="KW-0472">Membrane</keyword>
<reference evidence="2 3" key="1">
    <citation type="submission" date="2018-07" db="EMBL/GenBank/DDBJ databases">
        <title>Complete genome sequence of Psychrobacillus sp. PB01, isolated from iceberg, and comparative genome analysis of Psychrobacillus strains.</title>
        <authorList>
            <person name="Lee P.C."/>
        </authorList>
    </citation>
    <scope>NUCLEOTIDE SEQUENCE [LARGE SCALE GENOMIC DNA]</scope>
    <source>
        <strain evidence="2 3">PB01</strain>
    </source>
</reference>
<proteinExistence type="predicted"/>
<feature type="transmembrane region" description="Helical" evidence="1">
    <location>
        <begin position="51"/>
        <end position="72"/>
    </location>
</feature>
<dbReference type="InterPro" id="IPR013901">
    <property type="entry name" value="Anthrone_oxy"/>
</dbReference>
<name>A0A5J6SRZ3_9BACI</name>
<sequence>MYQLIIEIVSLFLAGILAGEEFVVRYGVHVSLSILDAQSQIKARQALIRRLRVLVPSIILPTIAFGVATLFFDGTGLALGFQWAGVFSLIILMLITLIGTVPINKGILDWKFDAPPNNWKLLIRRWERLDVFRSSAAILAFAFFLVAMVLHLTGN</sequence>
<dbReference type="KEGG" id="psyo:PB01_19330"/>
<keyword evidence="3" id="KW-1185">Reference proteome</keyword>
<keyword evidence="1" id="KW-0812">Transmembrane</keyword>
<dbReference type="RefSeq" id="WP_151701654.1">
    <property type="nucleotide sequence ID" value="NZ_CP031223.1"/>
</dbReference>
<protein>
    <submittedName>
        <fullName evidence="2">DUF1772 domain-containing protein</fullName>
    </submittedName>
</protein>
<feature type="transmembrane region" description="Helical" evidence="1">
    <location>
        <begin position="131"/>
        <end position="152"/>
    </location>
</feature>
<dbReference type="AlphaFoldDB" id="A0A5J6SRZ3"/>
<organism evidence="2 3">
    <name type="scientific">Psychrobacillus glaciei</name>
    <dbReference type="NCBI Taxonomy" id="2283160"/>
    <lineage>
        <taxon>Bacteria</taxon>
        <taxon>Bacillati</taxon>
        <taxon>Bacillota</taxon>
        <taxon>Bacilli</taxon>
        <taxon>Bacillales</taxon>
        <taxon>Bacillaceae</taxon>
        <taxon>Psychrobacillus</taxon>
    </lineage>
</organism>
<evidence type="ECO:0000313" key="2">
    <source>
        <dbReference type="EMBL" id="QFG00776.1"/>
    </source>
</evidence>
<evidence type="ECO:0000256" key="1">
    <source>
        <dbReference type="SAM" id="Phobius"/>
    </source>
</evidence>
<evidence type="ECO:0000313" key="3">
    <source>
        <dbReference type="Proteomes" id="UP000325517"/>
    </source>
</evidence>